<keyword evidence="4" id="KW-1185">Reference proteome</keyword>
<evidence type="ECO:0000259" key="2">
    <source>
        <dbReference type="SMART" id="SM00899"/>
    </source>
</evidence>
<dbReference type="KEGG" id="snep:Enr13x_61340"/>
<feature type="domain" description="Ferrous iron transporter FeoA-like" evidence="2">
    <location>
        <begin position="14"/>
        <end position="82"/>
    </location>
</feature>
<dbReference type="Proteomes" id="UP000319004">
    <property type="component" value="Chromosome"/>
</dbReference>
<sequence>MAIVQAPPDPIHTTTLAEIQPGRYVCREIHAAGQDAVRLKRLGVCQGRMIELVGRGDPMILKIGASRVGLSRQLAKVVLVDPASVSPLNPESAPVSAPAPAV</sequence>
<dbReference type="Gene3D" id="2.30.30.90">
    <property type="match status" value="1"/>
</dbReference>
<accession>A0A518HZE9</accession>
<organism evidence="3 4">
    <name type="scientific">Stieleria neptunia</name>
    <dbReference type="NCBI Taxonomy" id="2527979"/>
    <lineage>
        <taxon>Bacteria</taxon>
        <taxon>Pseudomonadati</taxon>
        <taxon>Planctomycetota</taxon>
        <taxon>Planctomycetia</taxon>
        <taxon>Pirellulales</taxon>
        <taxon>Pirellulaceae</taxon>
        <taxon>Stieleria</taxon>
    </lineage>
</organism>
<protein>
    <submittedName>
        <fullName evidence="3">FeoA domain protein</fullName>
    </submittedName>
</protein>
<dbReference type="SMART" id="SM00899">
    <property type="entry name" value="FeoA"/>
    <property type="match status" value="1"/>
</dbReference>
<dbReference type="SUPFAM" id="SSF50037">
    <property type="entry name" value="C-terminal domain of transcriptional repressors"/>
    <property type="match status" value="1"/>
</dbReference>
<reference evidence="3 4" key="1">
    <citation type="submission" date="2019-03" db="EMBL/GenBank/DDBJ databases">
        <title>Deep-cultivation of Planctomycetes and their phenomic and genomic characterization uncovers novel biology.</title>
        <authorList>
            <person name="Wiegand S."/>
            <person name="Jogler M."/>
            <person name="Boedeker C."/>
            <person name="Pinto D."/>
            <person name="Vollmers J."/>
            <person name="Rivas-Marin E."/>
            <person name="Kohn T."/>
            <person name="Peeters S.H."/>
            <person name="Heuer A."/>
            <person name="Rast P."/>
            <person name="Oberbeckmann S."/>
            <person name="Bunk B."/>
            <person name="Jeske O."/>
            <person name="Meyerdierks A."/>
            <person name="Storesund J.E."/>
            <person name="Kallscheuer N."/>
            <person name="Luecker S."/>
            <person name="Lage O.M."/>
            <person name="Pohl T."/>
            <person name="Merkel B.J."/>
            <person name="Hornburger P."/>
            <person name="Mueller R.-W."/>
            <person name="Bruemmer F."/>
            <person name="Labrenz M."/>
            <person name="Spormann A.M."/>
            <person name="Op den Camp H."/>
            <person name="Overmann J."/>
            <person name="Amann R."/>
            <person name="Jetten M.S.M."/>
            <person name="Mascher T."/>
            <person name="Medema M.H."/>
            <person name="Devos D.P."/>
            <person name="Kaster A.-K."/>
            <person name="Ovreas L."/>
            <person name="Rohde M."/>
            <person name="Galperin M.Y."/>
            <person name="Jogler C."/>
        </authorList>
    </citation>
    <scope>NUCLEOTIDE SEQUENCE [LARGE SCALE GENOMIC DNA]</scope>
    <source>
        <strain evidence="3 4">Enr13</strain>
    </source>
</reference>
<proteinExistence type="predicted"/>
<dbReference type="Pfam" id="PF04023">
    <property type="entry name" value="FeoA"/>
    <property type="match status" value="1"/>
</dbReference>
<dbReference type="InterPro" id="IPR038157">
    <property type="entry name" value="FeoA_core_dom"/>
</dbReference>
<evidence type="ECO:0000313" key="4">
    <source>
        <dbReference type="Proteomes" id="UP000319004"/>
    </source>
</evidence>
<dbReference type="InterPro" id="IPR008988">
    <property type="entry name" value="Transcriptional_repressor_C"/>
</dbReference>
<dbReference type="AlphaFoldDB" id="A0A518HZE9"/>
<keyword evidence="1" id="KW-0408">Iron</keyword>
<dbReference type="GO" id="GO:0046914">
    <property type="term" value="F:transition metal ion binding"/>
    <property type="evidence" value="ECO:0007669"/>
    <property type="project" value="InterPro"/>
</dbReference>
<evidence type="ECO:0000256" key="1">
    <source>
        <dbReference type="ARBA" id="ARBA00023004"/>
    </source>
</evidence>
<evidence type="ECO:0000313" key="3">
    <source>
        <dbReference type="EMBL" id="QDV46225.1"/>
    </source>
</evidence>
<gene>
    <name evidence="3" type="ORF">Enr13x_61340</name>
</gene>
<dbReference type="RefSeq" id="WP_197455437.1">
    <property type="nucleotide sequence ID" value="NZ_CP037423.1"/>
</dbReference>
<dbReference type="EMBL" id="CP037423">
    <property type="protein sequence ID" value="QDV46225.1"/>
    <property type="molecule type" value="Genomic_DNA"/>
</dbReference>
<dbReference type="InterPro" id="IPR007167">
    <property type="entry name" value="Fe-transptr_FeoA-like"/>
</dbReference>
<name>A0A518HZE9_9BACT</name>